<feature type="chain" id="PRO_5020600514" description="Tetratricopeptide repeat protein" evidence="2">
    <location>
        <begin position="19"/>
        <end position="441"/>
    </location>
</feature>
<keyword evidence="2" id="KW-0732">Signal</keyword>
<comment type="caution">
    <text evidence="3">The sequence shown here is derived from an EMBL/GenBank/DDBJ whole genome shotgun (WGS) entry which is preliminary data.</text>
</comment>
<evidence type="ECO:0000256" key="1">
    <source>
        <dbReference type="SAM" id="MobiDB-lite"/>
    </source>
</evidence>
<sequence>MKKVVVASMLAFATSTLASSYMAMAQAPAQTPPNNAAGQGSQPSQITIKDPAEYNAYTNAMGQSSPAAKASAIEQFLQQYPNSVVKQQMLEQLVASYSQAGDNAKTLDAAKRLLQVDPNNLRALTFVVYLEKAQAQGNQQQLDDAAARAQQGLTAQKPAGMSDADFEKLKSTATPIFESTIGADDIAKKDYKGAIEAYTAELKSYKDPAETTKGPGLVDTYYLGNAYVQQDPKDLVNGIWFLTRAAQYAPPGQYQTQIEQAAEYWYKKYHGGMDGYDQIKQLAHDNLFPPDSYKPVPAPPPPSPQDLAHQAVTSTPDLKSLALADKEFILANGTPEDAGKVWDVLKGVTAEVPGTVISATADSVQLAVSDDAKQSQKADFTINMKTPLKTPPAPGTQVTYIATFDSYTQNPAMIILKDGAPKTAEHKAPVHHPTHHHSAAR</sequence>
<accession>A0A4R1LBG5</accession>
<dbReference type="Proteomes" id="UP000295210">
    <property type="component" value="Unassembled WGS sequence"/>
</dbReference>
<proteinExistence type="predicted"/>
<feature type="region of interest" description="Disordered" evidence="1">
    <location>
        <begin position="287"/>
        <end position="306"/>
    </location>
</feature>
<evidence type="ECO:0008006" key="5">
    <source>
        <dbReference type="Google" id="ProtNLM"/>
    </source>
</evidence>
<organism evidence="3 4">
    <name type="scientific">Acidipila rosea</name>
    <dbReference type="NCBI Taxonomy" id="768535"/>
    <lineage>
        <taxon>Bacteria</taxon>
        <taxon>Pseudomonadati</taxon>
        <taxon>Acidobacteriota</taxon>
        <taxon>Terriglobia</taxon>
        <taxon>Terriglobales</taxon>
        <taxon>Acidobacteriaceae</taxon>
        <taxon>Acidipila</taxon>
    </lineage>
</organism>
<evidence type="ECO:0000256" key="2">
    <source>
        <dbReference type="SAM" id="SignalP"/>
    </source>
</evidence>
<dbReference type="InterPro" id="IPR011990">
    <property type="entry name" value="TPR-like_helical_dom_sf"/>
</dbReference>
<evidence type="ECO:0000313" key="4">
    <source>
        <dbReference type="Proteomes" id="UP000295210"/>
    </source>
</evidence>
<dbReference type="RefSeq" id="WP_131991686.1">
    <property type="nucleotide sequence ID" value="NZ_SMGK01000001.1"/>
</dbReference>
<gene>
    <name evidence="3" type="ORF">C7378_0693</name>
</gene>
<dbReference type="Gene3D" id="1.25.40.10">
    <property type="entry name" value="Tetratricopeptide repeat domain"/>
    <property type="match status" value="1"/>
</dbReference>
<evidence type="ECO:0000313" key="3">
    <source>
        <dbReference type="EMBL" id="TCK75702.1"/>
    </source>
</evidence>
<dbReference type="OrthoDB" id="105847at2"/>
<keyword evidence="4" id="KW-1185">Reference proteome</keyword>
<dbReference type="AlphaFoldDB" id="A0A4R1LBG5"/>
<name>A0A4R1LBG5_9BACT</name>
<dbReference type="EMBL" id="SMGK01000001">
    <property type="protein sequence ID" value="TCK75702.1"/>
    <property type="molecule type" value="Genomic_DNA"/>
</dbReference>
<feature type="signal peptide" evidence="2">
    <location>
        <begin position="1"/>
        <end position="18"/>
    </location>
</feature>
<reference evidence="3 4" key="1">
    <citation type="submission" date="2019-03" db="EMBL/GenBank/DDBJ databases">
        <title>Genomic Encyclopedia of Type Strains, Phase IV (KMG-IV): sequencing the most valuable type-strain genomes for metagenomic binning, comparative biology and taxonomic classification.</title>
        <authorList>
            <person name="Goeker M."/>
        </authorList>
    </citation>
    <scope>NUCLEOTIDE SEQUENCE [LARGE SCALE GENOMIC DNA]</scope>
    <source>
        <strain evidence="3 4">DSM 103428</strain>
    </source>
</reference>
<protein>
    <recommendedName>
        <fullName evidence="5">Tetratricopeptide repeat protein</fullName>
    </recommendedName>
</protein>